<reference evidence="2" key="1">
    <citation type="journal article" date="2018" name="Genome Biol. Evol.">
        <title>Genomics and development of Lentinus tigrinus, a white-rot wood-decaying mushroom with dimorphic fruiting bodies.</title>
        <authorList>
            <person name="Wu B."/>
            <person name="Xu Z."/>
            <person name="Knudson A."/>
            <person name="Carlson A."/>
            <person name="Chen N."/>
            <person name="Kovaka S."/>
            <person name="LaButti K."/>
            <person name="Lipzen A."/>
            <person name="Pennachio C."/>
            <person name="Riley R."/>
            <person name="Schakwitz W."/>
            <person name="Umezawa K."/>
            <person name="Ohm R.A."/>
            <person name="Grigoriev I.V."/>
            <person name="Nagy L.G."/>
            <person name="Gibbons J."/>
            <person name="Hibbett D."/>
        </authorList>
    </citation>
    <scope>NUCLEOTIDE SEQUENCE [LARGE SCALE GENOMIC DNA]</scope>
    <source>
        <strain evidence="2">ALCF2SS1-6</strain>
    </source>
</reference>
<organism evidence="2 3">
    <name type="scientific">Lentinus tigrinus ALCF2SS1-6</name>
    <dbReference type="NCBI Taxonomy" id="1328759"/>
    <lineage>
        <taxon>Eukaryota</taxon>
        <taxon>Fungi</taxon>
        <taxon>Dikarya</taxon>
        <taxon>Basidiomycota</taxon>
        <taxon>Agaricomycotina</taxon>
        <taxon>Agaricomycetes</taxon>
        <taxon>Polyporales</taxon>
        <taxon>Polyporaceae</taxon>
        <taxon>Lentinus</taxon>
    </lineage>
</organism>
<gene>
    <name evidence="2" type="ORF">L227DRAFT_376392</name>
</gene>
<dbReference type="EMBL" id="ML122313">
    <property type="protein sequence ID" value="RPD53938.1"/>
    <property type="molecule type" value="Genomic_DNA"/>
</dbReference>
<evidence type="ECO:0000256" key="1">
    <source>
        <dbReference type="SAM" id="MobiDB-lite"/>
    </source>
</evidence>
<evidence type="ECO:0000313" key="3">
    <source>
        <dbReference type="Proteomes" id="UP000313359"/>
    </source>
</evidence>
<keyword evidence="3" id="KW-1185">Reference proteome</keyword>
<sequence length="277" mass="30520">MRRRGWKEGGRDRWDRHCGDGGLHNKSPARSPGAGRSWASSVRVCRWCTPRGAVSARNRCALFDCSRRRTSSLPSNEPAVYVLNVIGPTRTGRRPVTMRLLFFSNVTSCGPPPKWLGVRVIDFPMVDREGWSWEQGRSRRKGLSTFAWTVACGNPGEVMLRASTPLMVRRGFVVNPNIRAFDRSSEDIYSSSCEHMACTEPLQVLAPTCSALCQGMEVQAIGAESGANAETKQVPSAPLTSELGRLPDRSVIAVDRLTIPQTNQVEESAGWKLSKST</sequence>
<evidence type="ECO:0000313" key="2">
    <source>
        <dbReference type="EMBL" id="RPD53938.1"/>
    </source>
</evidence>
<proteinExistence type="predicted"/>
<name>A0A5C2RQK5_9APHY</name>
<accession>A0A5C2RQK5</accession>
<feature type="region of interest" description="Disordered" evidence="1">
    <location>
        <begin position="17"/>
        <end position="36"/>
    </location>
</feature>
<dbReference type="Proteomes" id="UP000313359">
    <property type="component" value="Unassembled WGS sequence"/>
</dbReference>
<dbReference type="AlphaFoldDB" id="A0A5C2RQK5"/>
<protein>
    <submittedName>
        <fullName evidence="2">Uncharacterized protein</fullName>
    </submittedName>
</protein>